<dbReference type="CDD" id="cd00090">
    <property type="entry name" value="HTH_ARSR"/>
    <property type="match status" value="1"/>
</dbReference>
<dbReference type="InterPro" id="IPR051081">
    <property type="entry name" value="HTH_MetalResp_TranReg"/>
</dbReference>
<dbReference type="RefSeq" id="WP_142898254.1">
    <property type="nucleotide sequence ID" value="NZ_ML660058.1"/>
</dbReference>
<protein>
    <submittedName>
        <fullName evidence="5">Winged helix-turn-helix transcriptional regulator</fullName>
    </submittedName>
</protein>
<dbReference type="Pfam" id="PF01022">
    <property type="entry name" value="HTH_5"/>
    <property type="match status" value="1"/>
</dbReference>
<dbReference type="OrthoDB" id="9790747at2"/>
<comment type="caution">
    <text evidence="5">The sequence shown here is derived from an EMBL/GenBank/DDBJ whole genome shotgun (WGS) entry which is preliminary data.</text>
</comment>
<evidence type="ECO:0000259" key="4">
    <source>
        <dbReference type="PROSITE" id="PS50987"/>
    </source>
</evidence>
<dbReference type="Gene3D" id="1.10.10.10">
    <property type="entry name" value="Winged helix-like DNA-binding domain superfamily/Winged helix DNA-binding domain"/>
    <property type="match status" value="1"/>
</dbReference>
<dbReference type="GO" id="GO:0003677">
    <property type="term" value="F:DNA binding"/>
    <property type="evidence" value="ECO:0007669"/>
    <property type="project" value="UniProtKB-KW"/>
</dbReference>
<dbReference type="InterPro" id="IPR011991">
    <property type="entry name" value="ArsR-like_HTH"/>
</dbReference>
<evidence type="ECO:0000256" key="3">
    <source>
        <dbReference type="ARBA" id="ARBA00023163"/>
    </source>
</evidence>
<evidence type="ECO:0000313" key="5">
    <source>
        <dbReference type="EMBL" id="TQV77911.1"/>
    </source>
</evidence>
<feature type="domain" description="HTH arsR-type" evidence="4">
    <location>
        <begin position="1"/>
        <end position="107"/>
    </location>
</feature>
<organism evidence="5 6">
    <name type="scientific">Denitrobaculum tricleocarpae</name>
    <dbReference type="NCBI Taxonomy" id="2591009"/>
    <lineage>
        <taxon>Bacteria</taxon>
        <taxon>Pseudomonadati</taxon>
        <taxon>Pseudomonadota</taxon>
        <taxon>Alphaproteobacteria</taxon>
        <taxon>Rhodospirillales</taxon>
        <taxon>Rhodospirillaceae</taxon>
        <taxon>Denitrobaculum</taxon>
    </lineage>
</organism>
<dbReference type="InterPro" id="IPR036390">
    <property type="entry name" value="WH_DNA-bd_sf"/>
</dbReference>
<dbReference type="EMBL" id="VHSH01000007">
    <property type="protein sequence ID" value="TQV77911.1"/>
    <property type="molecule type" value="Genomic_DNA"/>
</dbReference>
<evidence type="ECO:0000313" key="6">
    <source>
        <dbReference type="Proteomes" id="UP000315252"/>
    </source>
</evidence>
<dbReference type="SUPFAM" id="SSF46785">
    <property type="entry name" value="Winged helix' DNA-binding domain"/>
    <property type="match status" value="1"/>
</dbReference>
<evidence type="ECO:0000256" key="2">
    <source>
        <dbReference type="ARBA" id="ARBA00023125"/>
    </source>
</evidence>
<dbReference type="PROSITE" id="PS50987">
    <property type="entry name" value="HTH_ARSR_2"/>
    <property type="match status" value="1"/>
</dbReference>
<accession>A0A545TL67</accession>
<dbReference type="AlphaFoldDB" id="A0A545TL67"/>
<reference evidence="5 6" key="1">
    <citation type="submission" date="2019-06" db="EMBL/GenBank/DDBJ databases">
        <title>Whole genome sequence for Rhodospirillaceae sp. R148.</title>
        <authorList>
            <person name="Wang G."/>
        </authorList>
    </citation>
    <scope>NUCLEOTIDE SEQUENCE [LARGE SCALE GENOMIC DNA]</scope>
    <source>
        <strain evidence="5 6">R148</strain>
    </source>
</reference>
<keyword evidence="6" id="KW-1185">Reference proteome</keyword>
<keyword evidence="2" id="KW-0238">DNA-binding</keyword>
<name>A0A545TL67_9PROT</name>
<sequence length="107" mass="12303">MDSLNLPEHREEQAKALASAVRMQILQWLKTPGAYFSEQTTGDPVRIGVCVTLITARLGMSQPTVSRHLELLKRAGFLSVQRIGKWSYYRRNEKALKEYRRWLGDAL</sequence>
<dbReference type="PANTHER" id="PTHR33154">
    <property type="entry name" value="TRANSCRIPTIONAL REGULATOR, ARSR FAMILY"/>
    <property type="match status" value="1"/>
</dbReference>
<dbReference type="InterPro" id="IPR001845">
    <property type="entry name" value="HTH_ArsR_DNA-bd_dom"/>
</dbReference>
<dbReference type="Proteomes" id="UP000315252">
    <property type="component" value="Unassembled WGS sequence"/>
</dbReference>
<proteinExistence type="predicted"/>
<dbReference type="GO" id="GO:0003700">
    <property type="term" value="F:DNA-binding transcription factor activity"/>
    <property type="evidence" value="ECO:0007669"/>
    <property type="project" value="InterPro"/>
</dbReference>
<dbReference type="SMART" id="SM00418">
    <property type="entry name" value="HTH_ARSR"/>
    <property type="match status" value="1"/>
</dbReference>
<dbReference type="PANTHER" id="PTHR33154:SF33">
    <property type="entry name" value="TRANSCRIPTIONAL REPRESSOR SDPR"/>
    <property type="match status" value="1"/>
</dbReference>
<keyword evidence="1" id="KW-0805">Transcription regulation</keyword>
<evidence type="ECO:0000256" key="1">
    <source>
        <dbReference type="ARBA" id="ARBA00023015"/>
    </source>
</evidence>
<gene>
    <name evidence="5" type="ORF">FKG95_20445</name>
</gene>
<dbReference type="InterPro" id="IPR036388">
    <property type="entry name" value="WH-like_DNA-bd_sf"/>
</dbReference>
<keyword evidence="3" id="KW-0804">Transcription</keyword>